<proteinExistence type="predicted"/>
<accession>A0A5C3N8E6</accession>
<dbReference type="AlphaFoldDB" id="A0A5C3N8E6"/>
<feature type="region of interest" description="Disordered" evidence="1">
    <location>
        <begin position="87"/>
        <end position="172"/>
    </location>
</feature>
<keyword evidence="2" id="KW-1133">Transmembrane helix</keyword>
<evidence type="ECO:0000313" key="4">
    <source>
        <dbReference type="Proteomes" id="UP000305948"/>
    </source>
</evidence>
<dbReference type="Proteomes" id="UP000305948">
    <property type="component" value="Unassembled WGS sequence"/>
</dbReference>
<sequence length="172" mass="17675">MASPNAVVFAAVNPSESASLHGHKAKTPIIAGAVSGACVGLAWIIGLVTYIYKRQRRSARARSKGLKSHRDLEEPLAVVDSKYIIPPDPAVPHGPQVTEKAAGSKELGRDPGLFEENGTCGVEPVDSHTTEAGPQASGGASLRKASEGVCGESSIELEDSAPTGGTQSAAHI</sequence>
<feature type="transmembrane region" description="Helical" evidence="2">
    <location>
        <begin position="29"/>
        <end position="52"/>
    </location>
</feature>
<evidence type="ECO:0000256" key="2">
    <source>
        <dbReference type="SAM" id="Phobius"/>
    </source>
</evidence>
<reference evidence="3 4" key="1">
    <citation type="journal article" date="2019" name="Nat. Ecol. Evol.">
        <title>Megaphylogeny resolves global patterns of mushroom evolution.</title>
        <authorList>
            <person name="Varga T."/>
            <person name="Krizsan K."/>
            <person name="Foldi C."/>
            <person name="Dima B."/>
            <person name="Sanchez-Garcia M."/>
            <person name="Sanchez-Ramirez S."/>
            <person name="Szollosi G.J."/>
            <person name="Szarkandi J.G."/>
            <person name="Papp V."/>
            <person name="Albert L."/>
            <person name="Andreopoulos W."/>
            <person name="Angelini C."/>
            <person name="Antonin V."/>
            <person name="Barry K.W."/>
            <person name="Bougher N.L."/>
            <person name="Buchanan P."/>
            <person name="Buyck B."/>
            <person name="Bense V."/>
            <person name="Catcheside P."/>
            <person name="Chovatia M."/>
            <person name="Cooper J."/>
            <person name="Damon W."/>
            <person name="Desjardin D."/>
            <person name="Finy P."/>
            <person name="Geml J."/>
            <person name="Haridas S."/>
            <person name="Hughes K."/>
            <person name="Justo A."/>
            <person name="Karasinski D."/>
            <person name="Kautmanova I."/>
            <person name="Kiss B."/>
            <person name="Kocsube S."/>
            <person name="Kotiranta H."/>
            <person name="LaButti K.M."/>
            <person name="Lechner B.E."/>
            <person name="Liimatainen K."/>
            <person name="Lipzen A."/>
            <person name="Lukacs Z."/>
            <person name="Mihaltcheva S."/>
            <person name="Morgado L.N."/>
            <person name="Niskanen T."/>
            <person name="Noordeloos M.E."/>
            <person name="Ohm R.A."/>
            <person name="Ortiz-Santana B."/>
            <person name="Ovrebo C."/>
            <person name="Racz N."/>
            <person name="Riley R."/>
            <person name="Savchenko A."/>
            <person name="Shiryaev A."/>
            <person name="Soop K."/>
            <person name="Spirin V."/>
            <person name="Szebenyi C."/>
            <person name="Tomsovsky M."/>
            <person name="Tulloss R.E."/>
            <person name="Uehling J."/>
            <person name="Grigoriev I.V."/>
            <person name="Vagvolgyi C."/>
            <person name="Papp T."/>
            <person name="Martin F.M."/>
            <person name="Miettinen O."/>
            <person name="Hibbett D.S."/>
            <person name="Nagy L.G."/>
        </authorList>
    </citation>
    <scope>NUCLEOTIDE SEQUENCE [LARGE SCALE GENOMIC DNA]</scope>
    <source>
        <strain evidence="3 4">OMC1185</strain>
    </source>
</reference>
<keyword evidence="2" id="KW-0472">Membrane</keyword>
<protein>
    <submittedName>
        <fullName evidence="3">Uncharacterized protein</fullName>
    </submittedName>
</protein>
<dbReference type="EMBL" id="ML213507">
    <property type="protein sequence ID" value="TFK53613.1"/>
    <property type="molecule type" value="Genomic_DNA"/>
</dbReference>
<dbReference type="OrthoDB" id="3184377at2759"/>
<evidence type="ECO:0000313" key="3">
    <source>
        <dbReference type="EMBL" id="TFK53613.1"/>
    </source>
</evidence>
<name>A0A5C3N8E6_9AGAM</name>
<evidence type="ECO:0000256" key="1">
    <source>
        <dbReference type="SAM" id="MobiDB-lite"/>
    </source>
</evidence>
<feature type="compositionally biased region" description="Polar residues" evidence="1">
    <location>
        <begin position="163"/>
        <end position="172"/>
    </location>
</feature>
<gene>
    <name evidence="3" type="ORF">OE88DRAFT_1655823</name>
</gene>
<organism evidence="3 4">
    <name type="scientific">Heliocybe sulcata</name>
    <dbReference type="NCBI Taxonomy" id="5364"/>
    <lineage>
        <taxon>Eukaryota</taxon>
        <taxon>Fungi</taxon>
        <taxon>Dikarya</taxon>
        <taxon>Basidiomycota</taxon>
        <taxon>Agaricomycotina</taxon>
        <taxon>Agaricomycetes</taxon>
        <taxon>Gloeophyllales</taxon>
        <taxon>Gloeophyllaceae</taxon>
        <taxon>Heliocybe</taxon>
    </lineage>
</organism>
<keyword evidence="4" id="KW-1185">Reference proteome</keyword>
<keyword evidence="2" id="KW-0812">Transmembrane</keyword>